<dbReference type="KEGG" id="pno:SNOG_12658"/>
<dbReference type="EMBL" id="CP069043">
    <property type="protein sequence ID" value="QRD06938.1"/>
    <property type="molecule type" value="Genomic_DNA"/>
</dbReference>
<dbReference type="OMA" id="RGSHFFQ"/>
<gene>
    <name evidence="1" type="ORF">JI435_126580</name>
</gene>
<proteinExistence type="predicted"/>
<organism evidence="1 2">
    <name type="scientific">Phaeosphaeria nodorum (strain SN15 / ATCC MYA-4574 / FGSC 10173)</name>
    <name type="common">Glume blotch fungus</name>
    <name type="synonym">Parastagonospora nodorum</name>
    <dbReference type="NCBI Taxonomy" id="321614"/>
    <lineage>
        <taxon>Eukaryota</taxon>
        <taxon>Fungi</taxon>
        <taxon>Dikarya</taxon>
        <taxon>Ascomycota</taxon>
        <taxon>Pezizomycotina</taxon>
        <taxon>Dothideomycetes</taxon>
        <taxon>Pleosporomycetidae</taxon>
        <taxon>Pleosporales</taxon>
        <taxon>Pleosporineae</taxon>
        <taxon>Phaeosphaeriaceae</taxon>
        <taxon>Parastagonospora</taxon>
    </lineage>
</organism>
<evidence type="ECO:0000313" key="1">
    <source>
        <dbReference type="EMBL" id="QRD06938.1"/>
    </source>
</evidence>
<dbReference type="VEuPathDB" id="FungiDB:JI435_126580"/>
<dbReference type="OrthoDB" id="5149635at2759"/>
<sequence>MCDSTFAFGQRGSHVFQCPSRREIARLPTKLSTLLSSAQLHRVYHVALGFEDSFLITWSDKSGDDHVDSHSLPLELREFLYARNSQKRLVRNIPEIRCSLGSYNSSFFAHDGSTYRWMNLPPSLLLALQSRIEDGNWTDRPRLVSLGANDNFVLVTEKNAAIWNLQNYKTMANLLDFSKTQDRGISEIRNIVLHAHRYGCFITQSRNGSLIHENIPPHSLPGLEAMCAPILQDTKELEAKMPLRRESDMRHSLPRRPSRLQGHAVLHREWNEHSQQFTAKAKGVKLSLRLSVSMNGMAKLMR</sequence>
<dbReference type="RefSeq" id="XP_001802879.1">
    <property type="nucleotide sequence ID" value="XM_001802827.1"/>
</dbReference>
<dbReference type="Proteomes" id="UP000663193">
    <property type="component" value="Chromosome 21"/>
</dbReference>
<accession>A0A7U2IBU4</accession>
<evidence type="ECO:0000313" key="2">
    <source>
        <dbReference type="Proteomes" id="UP000663193"/>
    </source>
</evidence>
<name>A0A7U2IBU4_PHANO</name>
<protein>
    <submittedName>
        <fullName evidence="1">Uncharacterized protein</fullName>
    </submittedName>
</protein>
<reference evidence="2" key="1">
    <citation type="journal article" date="2021" name="BMC Genomics">
        <title>Chromosome-level genome assembly and manually-curated proteome of model necrotroph Parastagonospora nodorum Sn15 reveals a genome-wide trove of candidate effector homologs, and redundancy of virulence-related functions within an accessory chromosome.</title>
        <authorList>
            <person name="Bertazzoni S."/>
            <person name="Jones D.A.B."/>
            <person name="Phan H.T."/>
            <person name="Tan K.-C."/>
            <person name="Hane J.K."/>
        </authorList>
    </citation>
    <scope>NUCLEOTIDE SEQUENCE [LARGE SCALE GENOMIC DNA]</scope>
    <source>
        <strain evidence="2">SN15 / ATCC MYA-4574 / FGSC 10173)</strain>
    </source>
</reference>
<keyword evidence="2" id="KW-1185">Reference proteome</keyword>
<dbReference type="AlphaFoldDB" id="A0A7U2IBU4"/>